<dbReference type="InterPro" id="IPR037027">
    <property type="entry name" value="YqgF/RNaseH-like_dom_sf"/>
</dbReference>
<dbReference type="EMBL" id="JBHUJC010000013">
    <property type="protein sequence ID" value="MFD2275817.1"/>
    <property type="molecule type" value="Genomic_DNA"/>
</dbReference>
<dbReference type="Proteomes" id="UP001597297">
    <property type="component" value="Unassembled WGS sequence"/>
</dbReference>
<evidence type="ECO:0000313" key="8">
    <source>
        <dbReference type="Proteomes" id="UP001597297"/>
    </source>
</evidence>
<sequence length="150" mass="16605">MEDQHPVLGIDHGEARIGLAITDPVGILAHPLETIHVQQTAVFERINTLIAQRQVKQIVIGLPLRMDGTEGTAAEKIRAFTDELRENLIAPLPIHFIDERLTTVSAAEKLHAAGKNAKKQKSIIDQAAAVEILSDWLTQQSPPLFEEPQW</sequence>
<comment type="similarity">
    <text evidence="5">Belongs to the YqgF HJR family.</text>
</comment>
<dbReference type="NCBIfam" id="TIGR00250">
    <property type="entry name" value="RNAse_H_YqgF"/>
    <property type="match status" value="1"/>
</dbReference>
<evidence type="ECO:0000256" key="4">
    <source>
        <dbReference type="ARBA" id="ARBA00022801"/>
    </source>
</evidence>
<dbReference type="Gene3D" id="3.30.420.140">
    <property type="entry name" value="YqgF/RNase H-like domain"/>
    <property type="match status" value="1"/>
</dbReference>
<dbReference type="RefSeq" id="WP_377095189.1">
    <property type="nucleotide sequence ID" value="NZ_JBHSJM010000001.1"/>
</dbReference>
<comment type="subcellular location">
    <subcellularLocation>
        <location evidence="5">Cytoplasm</location>
    </subcellularLocation>
</comment>
<keyword evidence="4 5" id="KW-0378">Hydrolase</keyword>
<evidence type="ECO:0000256" key="5">
    <source>
        <dbReference type="HAMAP-Rule" id="MF_00651"/>
    </source>
</evidence>
<dbReference type="EC" id="3.1.-.-" evidence="5"/>
<keyword evidence="2 5" id="KW-0690">Ribosome biogenesis</keyword>
<comment type="function">
    <text evidence="5">Could be a nuclease involved in processing of the 5'-end of pre-16S rRNA.</text>
</comment>
<organism evidence="7 8">
    <name type="scientific">Rubritalea spongiae</name>
    <dbReference type="NCBI Taxonomy" id="430797"/>
    <lineage>
        <taxon>Bacteria</taxon>
        <taxon>Pseudomonadati</taxon>
        <taxon>Verrucomicrobiota</taxon>
        <taxon>Verrucomicrobiia</taxon>
        <taxon>Verrucomicrobiales</taxon>
        <taxon>Rubritaleaceae</taxon>
        <taxon>Rubritalea</taxon>
    </lineage>
</organism>
<feature type="domain" description="YqgF/RNase H-like" evidence="6">
    <location>
        <begin position="5"/>
        <end position="106"/>
    </location>
</feature>
<evidence type="ECO:0000313" key="7">
    <source>
        <dbReference type="EMBL" id="MFD2275817.1"/>
    </source>
</evidence>
<dbReference type="CDD" id="cd16964">
    <property type="entry name" value="YqgF"/>
    <property type="match status" value="1"/>
</dbReference>
<accession>A0ABW5DZR4</accession>
<evidence type="ECO:0000256" key="2">
    <source>
        <dbReference type="ARBA" id="ARBA00022517"/>
    </source>
</evidence>
<proteinExistence type="inferred from homology"/>
<dbReference type="InterPro" id="IPR006641">
    <property type="entry name" value="YqgF/RNaseH-like_dom"/>
</dbReference>
<comment type="caution">
    <text evidence="7">The sequence shown here is derived from an EMBL/GenBank/DDBJ whole genome shotgun (WGS) entry which is preliminary data.</text>
</comment>
<reference evidence="8" key="1">
    <citation type="journal article" date="2019" name="Int. J. Syst. Evol. Microbiol.">
        <title>The Global Catalogue of Microorganisms (GCM) 10K type strain sequencing project: providing services to taxonomists for standard genome sequencing and annotation.</title>
        <authorList>
            <consortium name="The Broad Institute Genomics Platform"/>
            <consortium name="The Broad Institute Genome Sequencing Center for Infectious Disease"/>
            <person name="Wu L."/>
            <person name="Ma J."/>
        </authorList>
    </citation>
    <scope>NUCLEOTIDE SEQUENCE [LARGE SCALE GENOMIC DNA]</scope>
    <source>
        <strain evidence="8">JCM 16545</strain>
    </source>
</reference>
<evidence type="ECO:0000256" key="3">
    <source>
        <dbReference type="ARBA" id="ARBA00022722"/>
    </source>
</evidence>
<dbReference type="PANTHER" id="PTHR33317">
    <property type="entry name" value="POLYNUCLEOTIDYL TRANSFERASE, RIBONUCLEASE H-LIKE SUPERFAMILY PROTEIN"/>
    <property type="match status" value="1"/>
</dbReference>
<dbReference type="PANTHER" id="PTHR33317:SF4">
    <property type="entry name" value="POLYNUCLEOTIDYL TRANSFERASE, RIBONUCLEASE H-LIKE SUPERFAMILY PROTEIN"/>
    <property type="match status" value="1"/>
</dbReference>
<dbReference type="HAMAP" id="MF_00651">
    <property type="entry name" value="Nuclease_YqgF"/>
    <property type="match status" value="1"/>
</dbReference>
<dbReference type="Pfam" id="PF03652">
    <property type="entry name" value="RuvX"/>
    <property type="match status" value="1"/>
</dbReference>
<protein>
    <recommendedName>
        <fullName evidence="5">Putative pre-16S rRNA nuclease</fullName>
        <ecNumber evidence="5">3.1.-.-</ecNumber>
    </recommendedName>
</protein>
<keyword evidence="1 5" id="KW-0963">Cytoplasm</keyword>
<evidence type="ECO:0000259" key="6">
    <source>
        <dbReference type="SMART" id="SM00732"/>
    </source>
</evidence>
<gene>
    <name evidence="7" type="primary">ruvX</name>
    <name evidence="7" type="ORF">ACFSQZ_05000</name>
</gene>
<keyword evidence="8" id="KW-1185">Reference proteome</keyword>
<evidence type="ECO:0000256" key="1">
    <source>
        <dbReference type="ARBA" id="ARBA00022490"/>
    </source>
</evidence>
<name>A0ABW5DZR4_9BACT</name>
<dbReference type="InterPro" id="IPR005227">
    <property type="entry name" value="YqgF"/>
</dbReference>
<dbReference type="SMART" id="SM00732">
    <property type="entry name" value="YqgFc"/>
    <property type="match status" value="1"/>
</dbReference>
<keyword evidence="3 5" id="KW-0540">Nuclease</keyword>
<dbReference type="SUPFAM" id="SSF53098">
    <property type="entry name" value="Ribonuclease H-like"/>
    <property type="match status" value="1"/>
</dbReference>
<dbReference type="InterPro" id="IPR012337">
    <property type="entry name" value="RNaseH-like_sf"/>
</dbReference>